<evidence type="ECO:0000256" key="2">
    <source>
        <dbReference type="SAM" id="Phobius"/>
    </source>
</evidence>
<evidence type="ECO:0000256" key="1">
    <source>
        <dbReference type="SAM" id="MobiDB-lite"/>
    </source>
</evidence>
<dbReference type="RefSeq" id="WP_338003667.1">
    <property type="nucleotide sequence ID" value="NZ_JAOPKA010000005.1"/>
</dbReference>
<evidence type="ECO:0000313" key="6">
    <source>
        <dbReference type="Proteomes" id="UP001321018"/>
    </source>
</evidence>
<dbReference type="Proteomes" id="UP001321018">
    <property type="component" value="Unassembled WGS sequence"/>
</dbReference>
<evidence type="ECO:0000313" key="3">
    <source>
        <dbReference type="EMBL" id="MCU4741837.1"/>
    </source>
</evidence>
<keyword evidence="2" id="KW-0812">Transmembrane</keyword>
<feature type="compositionally biased region" description="Basic and acidic residues" evidence="1">
    <location>
        <begin position="1"/>
        <end position="27"/>
    </location>
</feature>
<evidence type="ECO:0000313" key="5">
    <source>
        <dbReference type="Proteomes" id="UP001320972"/>
    </source>
</evidence>
<feature type="transmembrane region" description="Helical" evidence="2">
    <location>
        <begin position="30"/>
        <end position="55"/>
    </location>
</feature>
<keyword evidence="2" id="KW-0472">Membrane</keyword>
<evidence type="ECO:0000313" key="4">
    <source>
        <dbReference type="EMBL" id="MCU4975220.1"/>
    </source>
</evidence>
<gene>
    <name evidence="4" type="ORF">OB955_21190</name>
    <name evidence="3" type="ORF">OB960_10560</name>
</gene>
<proteinExistence type="predicted"/>
<dbReference type="AlphaFoldDB" id="A0AAP2YYF8"/>
<feature type="region of interest" description="Disordered" evidence="1">
    <location>
        <begin position="1"/>
        <end position="28"/>
    </location>
</feature>
<name>A0AAP2YYF8_9EURY</name>
<dbReference type="EMBL" id="JAOPKA010000005">
    <property type="protein sequence ID" value="MCU4741837.1"/>
    <property type="molecule type" value="Genomic_DNA"/>
</dbReference>
<reference evidence="3 5" key="1">
    <citation type="submission" date="2022-09" db="EMBL/GenBank/DDBJ databases">
        <title>Enrichment on poylsaccharides allowed isolation of novel metabolic and taxonomic groups of Haloarchaea.</title>
        <authorList>
            <person name="Sorokin D.Y."/>
            <person name="Elcheninov A.G."/>
            <person name="Khizhniak T.V."/>
            <person name="Kolganova T.V."/>
            <person name="Kublanov I.V."/>
        </authorList>
    </citation>
    <scope>NUCLEOTIDE SEQUENCE</scope>
    <source>
        <strain evidence="4 5">AArc-m2/3/4</strain>
        <strain evidence="3">AArc-xg1-1</strain>
    </source>
</reference>
<dbReference type="Proteomes" id="UP001320972">
    <property type="component" value="Unassembled WGS sequence"/>
</dbReference>
<protein>
    <submittedName>
        <fullName evidence="3">Uncharacterized protein</fullName>
    </submittedName>
</protein>
<accession>A0AAP2YYF8</accession>
<keyword evidence="5" id="KW-1185">Reference proteome</keyword>
<dbReference type="EMBL" id="JAOPKB010000016">
    <property type="protein sequence ID" value="MCU4975220.1"/>
    <property type="molecule type" value="Genomic_DNA"/>
</dbReference>
<feature type="transmembrane region" description="Helical" evidence="2">
    <location>
        <begin position="75"/>
        <end position="93"/>
    </location>
</feature>
<keyword evidence="2" id="KW-1133">Transmembrane helix</keyword>
<organism evidence="3 6">
    <name type="scientific">Natronoglomus mannanivorans</name>
    <dbReference type="NCBI Taxonomy" id="2979990"/>
    <lineage>
        <taxon>Archaea</taxon>
        <taxon>Methanobacteriati</taxon>
        <taxon>Methanobacteriota</taxon>
        <taxon>Stenosarchaea group</taxon>
        <taxon>Halobacteria</taxon>
        <taxon>Halobacteriales</taxon>
        <taxon>Natrialbaceae</taxon>
        <taxon>Natronoglomus</taxon>
    </lineage>
</organism>
<sequence length="103" mass="11076">MTRDNDRRRSREESRAERPPEEPREPRAGFGAWLTSTVLQTAVAVVGLVAVLFALSMALGIDLLGMLAQALSTQAGQWIAVAFVVLLLTGGAIRTLSYARAPP</sequence>
<comment type="caution">
    <text evidence="3">The sequence shown here is derived from an EMBL/GenBank/DDBJ whole genome shotgun (WGS) entry which is preliminary data.</text>
</comment>